<dbReference type="EMBL" id="OZ019911">
    <property type="protein sequence ID" value="CAK9213101.1"/>
    <property type="molecule type" value="Genomic_DNA"/>
</dbReference>
<dbReference type="PANTHER" id="PTHR12126:SF5">
    <property type="entry name" value="OS04G0403500 PROTEIN"/>
    <property type="match status" value="1"/>
</dbReference>
<gene>
    <name evidence="3" type="ORF">CSSPTR1EN2_LOCUS11568</name>
</gene>
<dbReference type="PANTHER" id="PTHR12126">
    <property type="entry name" value="NADH-UBIQUINONE OXIDOREDUCTASE 39 KDA SUBUNIT-RELATED"/>
    <property type="match status" value="1"/>
</dbReference>
<feature type="domain" description="NAD(P)-binding" evidence="2">
    <location>
        <begin position="113"/>
        <end position="238"/>
    </location>
</feature>
<dbReference type="InterPro" id="IPR016040">
    <property type="entry name" value="NAD(P)-bd_dom"/>
</dbReference>
<dbReference type="Pfam" id="PF13460">
    <property type="entry name" value="NAD_binding_10"/>
    <property type="match status" value="1"/>
</dbReference>
<proteinExistence type="predicted"/>
<dbReference type="SUPFAM" id="SSF51735">
    <property type="entry name" value="NAD(P)-binding Rossmann-fold domains"/>
    <property type="match status" value="1"/>
</dbReference>
<dbReference type="InterPro" id="IPR036291">
    <property type="entry name" value="NAD(P)-bd_dom_sf"/>
</dbReference>
<sequence length="337" mass="35992">MAVLIPLSSITTPAAVHSLLSPSSCSSCDGKLSPSPLLFISSGVARFFSSESHLLSRQQSFSSSSPQQQQQQSTKTRRRKTKCAYSTGANVQYTSEPVDVVAEVKSQKILVLGGSGFVGTAICKAAVAHDIEVMSLSRSGRPSYLDPWLDRVTWISGDVFTTDLDALLDGVSVVVSTLGGFGSNEQMEKINAEANILAVNAAKRAGVPRYIYISVHPYNLPTFALNNGYFSGKKKAEAEVLSLYPNSGTVLQPGFIYGKRKVNGVDIPLGWVGEPLKKLLAATSAFTRPLKNLPASDLFLAPPVSVDDLANAVVKAVSDNDIFGTFNIEQIVSMAKN</sequence>
<keyword evidence="4" id="KW-1185">Reference proteome</keyword>
<dbReference type="Proteomes" id="UP001497512">
    <property type="component" value="Chromosome 19"/>
</dbReference>
<evidence type="ECO:0000313" key="4">
    <source>
        <dbReference type="Proteomes" id="UP001497512"/>
    </source>
</evidence>
<feature type="compositionally biased region" description="Low complexity" evidence="1">
    <location>
        <begin position="58"/>
        <end position="73"/>
    </location>
</feature>
<feature type="region of interest" description="Disordered" evidence="1">
    <location>
        <begin position="58"/>
        <end position="81"/>
    </location>
</feature>
<accession>A0ABP0U5H6</accession>
<evidence type="ECO:0000256" key="1">
    <source>
        <dbReference type="SAM" id="MobiDB-lite"/>
    </source>
</evidence>
<name>A0ABP0U5H6_9BRYO</name>
<protein>
    <recommendedName>
        <fullName evidence="2">NAD(P)-binding domain-containing protein</fullName>
    </recommendedName>
</protein>
<evidence type="ECO:0000259" key="2">
    <source>
        <dbReference type="Pfam" id="PF13460"/>
    </source>
</evidence>
<dbReference type="Gene3D" id="3.40.50.720">
    <property type="entry name" value="NAD(P)-binding Rossmann-like Domain"/>
    <property type="match status" value="1"/>
</dbReference>
<reference evidence="3" key="1">
    <citation type="submission" date="2024-02" db="EMBL/GenBank/DDBJ databases">
        <authorList>
            <consortium name="ELIXIR-Norway"/>
            <consortium name="Elixir Norway"/>
        </authorList>
    </citation>
    <scope>NUCLEOTIDE SEQUENCE</scope>
</reference>
<evidence type="ECO:0000313" key="3">
    <source>
        <dbReference type="EMBL" id="CAK9213101.1"/>
    </source>
</evidence>
<dbReference type="InterPro" id="IPR051207">
    <property type="entry name" value="ComplexI_NDUFA9_subunit"/>
</dbReference>
<organism evidence="3 4">
    <name type="scientific">Sphagnum troendelagicum</name>
    <dbReference type="NCBI Taxonomy" id="128251"/>
    <lineage>
        <taxon>Eukaryota</taxon>
        <taxon>Viridiplantae</taxon>
        <taxon>Streptophyta</taxon>
        <taxon>Embryophyta</taxon>
        <taxon>Bryophyta</taxon>
        <taxon>Sphagnophytina</taxon>
        <taxon>Sphagnopsida</taxon>
        <taxon>Sphagnales</taxon>
        <taxon>Sphagnaceae</taxon>
        <taxon>Sphagnum</taxon>
    </lineage>
</organism>